<sequence length="205" mass="23173">MEVYVRQAKSTIKFNLPDSSDPSVAQATATALGKMTVGANPCQKAGIKPSPPPKTKPPPPMNFRYHCKRSLVAAECTRLHFNFTKVQNTKSGIKIIVAFIGDFRNLNRYLIQNNLFFKTFAFEEERKIKTVIKGISTELDLDYMKEDLLRQGYPIPAVHRLYRRDNIALGMVLAILERSDRAKEIFKELGNICGFSSILVEAPHK</sequence>
<proteinExistence type="predicted"/>
<evidence type="ECO:0008006" key="3">
    <source>
        <dbReference type="Google" id="ProtNLM"/>
    </source>
</evidence>
<dbReference type="Proteomes" id="UP000299102">
    <property type="component" value="Unassembled WGS sequence"/>
</dbReference>
<dbReference type="EMBL" id="BGZK01002111">
    <property type="protein sequence ID" value="GBP90761.1"/>
    <property type="molecule type" value="Genomic_DNA"/>
</dbReference>
<dbReference type="AlphaFoldDB" id="A0A4C1ZPH2"/>
<evidence type="ECO:0000313" key="2">
    <source>
        <dbReference type="Proteomes" id="UP000299102"/>
    </source>
</evidence>
<reference evidence="1 2" key="1">
    <citation type="journal article" date="2019" name="Commun. Biol.">
        <title>The bagworm genome reveals a unique fibroin gene that provides high tensile strength.</title>
        <authorList>
            <person name="Kono N."/>
            <person name="Nakamura H."/>
            <person name="Ohtoshi R."/>
            <person name="Tomita M."/>
            <person name="Numata K."/>
            <person name="Arakawa K."/>
        </authorList>
    </citation>
    <scope>NUCLEOTIDE SEQUENCE [LARGE SCALE GENOMIC DNA]</scope>
</reference>
<comment type="caution">
    <text evidence="1">The sequence shown here is derived from an EMBL/GenBank/DDBJ whole genome shotgun (WGS) entry which is preliminary data.</text>
</comment>
<gene>
    <name evidence="1" type="ORF">EVAR_99474_1</name>
</gene>
<dbReference type="OrthoDB" id="8123886at2759"/>
<accession>A0A4C1ZPH2</accession>
<keyword evidence="2" id="KW-1185">Reference proteome</keyword>
<name>A0A4C1ZPH2_EUMVA</name>
<evidence type="ECO:0000313" key="1">
    <source>
        <dbReference type="EMBL" id="GBP90761.1"/>
    </source>
</evidence>
<protein>
    <recommendedName>
        <fullName evidence="3">Pre-C2HC domain-containing protein</fullName>
    </recommendedName>
</protein>
<organism evidence="1 2">
    <name type="scientific">Eumeta variegata</name>
    <name type="common">Bagworm moth</name>
    <name type="synonym">Eumeta japonica</name>
    <dbReference type="NCBI Taxonomy" id="151549"/>
    <lineage>
        <taxon>Eukaryota</taxon>
        <taxon>Metazoa</taxon>
        <taxon>Ecdysozoa</taxon>
        <taxon>Arthropoda</taxon>
        <taxon>Hexapoda</taxon>
        <taxon>Insecta</taxon>
        <taxon>Pterygota</taxon>
        <taxon>Neoptera</taxon>
        <taxon>Endopterygota</taxon>
        <taxon>Lepidoptera</taxon>
        <taxon>Glossata</taxon>
        <taxon>Ditrysia</taxon>
        <taxon>Tineoidea</taxon>
        <taxon>Psychidae</taxon>
        <taxon>Oiketicinae</taxon>
        <taxon>Eumeta</taxon>
    </lineage>
</organism>